<protein>
    <recommendedName>
        <fullName evidence="7">TLC domain-containing protein</fullName>
    </recommendedName>
</protein>
<dbReference type="InterPro" id="IPR050846">
    <property type="entry name" value="TLCD"/>
</dbReference>
<dbReference type="PANTHER" id="PTHR13439">
    <property type="entry name" value="CT120 PROTEIN"/>
    <property type="match status" value="1"/>
</dbReference>
<dbReference type="Proteomes" id="UP001516400">
    <property type="component" value="Unassembled WGS sequence"/>
</dbReference>
<dbReference type="PANTHER" id="PTHR13439:SF66">
    <property type="entry name" value="BCDNA.GH12326"/>
    <property type="match status" value="1"/>
</dbReference>
<comment type="caution">
    <text evidence="8">The sequence shown here is derived from an EMBL/GenBank/DDBJ whole genome shotgun (WGS) entry which is preliminary data.</text>
</comment>
<dbReference type="PROSITE" id="PS50922">
    <property type="entry name" value="TLC"/>
    <property type="match status" value="1"/>
</dbReference>
<organism evidence="8 9">
    <name type="scientific">Cryptolaemus montrouzieri</name>
    <dbReference type="NCBI Taxonomy" id="559131"/>
    <lineage>
        <taxon>Eukaryota</taxon>
        <taxon>Metazoa</taxon>
        <taxon>Ecdysozoa</taxon>
        <taxon>Arthropoda</taxon>
        <taxon>Hexapoda</taxon>
        <taxon>Insecta</taxon>
        <taxon>Pterygota</taxon>
        <taxon>Neoptera</taxon>
        <taxon>Endopterygota</taxon>
        <taxon>Coleoptera</taxon>
        <taxon>Polyphaga</taxon>
        <taxon>Cucujiformia</taxon>
        <taxon>Coccinelloidea</taxon>
        <taxon>Coccinellidae</taxon>
        <taxon>Scymninae</taxon>
        <taxon>Scymnini</taxon>
        <taxon>Cryptolaemus</taxon>
    </lineage>
</organism>
<feature type="transmembrane region" description="Helical" evidence="6">
    <location>
        <begin position="175"/>
        <end position="195"/>
    </location>
</feature>
<comment type="subcellular location">
    <subcellularLocation>
        <location evidence="1">Membrane</location>
        <topology evidence="1">Multi-pass membrane protein</topology>
    </subcellularLocation>
</comment>
<evidence type="ECO:0000256" key="4">
    <source>
        <dbReference type="ARBA" id="ARBA00023136"/>
    </source>
</evidence>
<accession>A0ABD2MWE7</accession>
<sequence>MLFIYGLIFFTASYLCCNELFFHTNTGKALINKYGLTRGIAMEISNKYVSAIQALFCCITGLTSTCYSCSRDMLHTSHYISEAYAWFGAAYFLYDIWSMYDVQIAFDKADHVAELTNGNTENAHTKNHVEYKVPLWQSILHFLKINPVIVGHHIFIGGFGFLVMTYYRGNLGDCFFGFIFLMEASTPFVSFRSIISKTGFKNSRCYVVNGLLMMGSFFVFRVLMWPLVILLYSYSVNLSYLEAIESLPRGCKISILILMLPQLYWFTLIVKGATQFGKTKDKKKKVA</sequence>
<dbReference type="GO" id="GO:0016020">
    <property type="term" value="C:membrane"/>
    <property type="evidence" value="ECO:0007669"/>
    <property type="project" value="UniProtKB-SubCell"/>
</dbReference>
<keyword evidence="9" id="KW-1185">Reference proteome</keyword>
<feature type="domain" description="TLC" evidence="7">
    <location>
        <begin position="39"/>
        <end position="278"/>
    </location>
</feature>
<dbReference type="EMBL" id="JABFTP020000042">
    <property type="protein sequence ID" value="KAL3270670.1"/>
    <property type="molecule type" value="Genomic_DNA"/>
</dbReference>
<evidence type="ECO:0000259" key="7">
    <source>
        <dbReference type="PROSITE" id="PS50922"/>
    </source>
</evidence>
<dbReference type="SMART" id="SM00724">
    <property type="entry name" value="TLC"/>
    <property type="match status" value="1"/>
</dbReference>
<evidence type="ECO:0000256" key="1">
    <source>
        <dbReference type="ARBA" id="ARBA00004141"/>
    </source>
</evidence>
<evidence type="ECO:0000256" key="3">
    <source>
        <dbReference type="ARBA" id="ARBA00022989"/>
    </source>
</evidence>
<keyword evidence="4 5" id="KW-0472">Membrane</keyword>
<reference evidence="8 9" key="1">
    <citation type="journal article" date="2021" name="BMC Biol.">
        <title>Horizontally acquired antibacterial genes associated with adaptive radiation of ladybird beetles.</title>
        <authorList>
            <person name="Li H.S."/>
            <person name="Tang X.F."/>
            <person name="Huang Y.H."/>
            <person name="Xu Z.Y."/>
            <person name="Chen M.L."/>
            <person name="Du X.Y."/>
            <person name="Qiu B.Y."/>
            <person name="Chen P.T."/>
            <person name="Zhang W."/>
            <person name="Slipinski A."/>
            <person name="Escalona H.E."/>
            <person name="Waterhouse R.M."/>
            <person name="Zwick A."/>
            <person name="Pang H."/>
        </authorList>
    </citation>
    <scope>NUCLEOTIDE SEQUENCE [LARGE SCALE GENOMIC DNA]</scope>
    <source>
        <strain evidence="8">SYSU2018</strain>
    </source>
</reference>
<name>A0ABD2MWE7_9CUCU</name>
<evidence type="ECO:0000313" key="9">
    <source>
        <dbReference type="Proteomes" id="UP001516400"/>
    </source>
</evidence>
<feature type="transmembrane region" description="Helical" evidence="6">
    <location>
        <begin position="148"/>
        <end position="169"/>
    </location>
</feature>
<dbReference type="AlphaFoldDB" id="A0ABD2MWE7"/>
<keyword evidence="2 5" id="KW-0812">Transmembrane</keyword>
<dbReference type="Pfam" id="PF03798">
    <property type="entry name" value="TRAM_LAG1_CLN8"/>
    <property type="match status" value="1"/>
</dbReference>
<feature type="transmembrane region" description="Helical" evidence="6">
    <location>
        <begin position="207"/>
        <end position="233"/>
    </location>
</feature>
<proteinExistence type="predicted"/>
<gene>
    <name evidence="8" type="ORF">HHI36_021198</name>
</gene>
<evidence type="ECO:0000313" key="8">
    <source>
        <dbReference type="EMBL" id="KAL3270670.1"/>
    </source>
</evidence>
<keyword evidence="3 6" id="KW-1133">Transmembrane helix</keyword>
<evidence type="ECO:0000256" key="6">
    <source>
        <dbReference type="SAM" id="Phobius"/>
    </source>
</evidence>
<evidence type="ECO:0000256" key="5">
    <source>
        <dbReference type="PROSITE-ProRule" id="PRU00205"/>
    </source>
</evidence>
<feature type="transmembrane region" description="Helical" evidence="6">
    <location>
        <begin position="253"/>
        <end position="274"/>
    </location>
</feature>
<dbReference type="InterPro" id="IPR006634">
    <property type="entry name" value="TLC-dom"/>
</dbReference>
<evidence type="ECO:0000256" key="2">
    <source>
        <dbReference type="ARBA" id="ARBA00022692"/>
    </source>
</evidence>